<gene>
    <name evidence="9" type="ORF">GQF42_07560</name>
</gene>
<dbReference type="GO" id="GO:0016705">
    <property type="term" value="F:oxidoreductase activity, acting on paired donors, with incorporation or reduction of molecular oxygen"/>
    <property type="evidence" value="ECO:0007669"/>
    <property type="project" value="InterPro"/>
</dbReference>
<comment type="similarity">
    <text evidence="2 8">Belongs to the cytochrome P450 family.</text>
</comment>
<dbReference type="AlphaFoldDB" id="A0A6I6MY21"/>
<keyword evidence="10" id="KW-1185">Reference proteome</keyword>
<evidence type="ECO:0000256" key="7">
    <source>
        <dbReference type="ARBA" id="ARBA00023033"/>
    </source>
</evidence>
<evidence type="ECO:0000256" key="5">
    <source>
        <dbReference type="ARBA" id="ARBA00023002"/>
    </source>
</evidence>
<dbReference type="InterPro" id="IPR002397">
    <property type="entry name" value="Cyt_P450_B"/>
</dbReference>
<evidence type="ECO:0000256" key="1">
    <source>
        <dbReference type="ARBA" id="ARBA00001971"/>
    </source>
</evidence>
<dbReference type="PANTHER" id="PTHR46696">
    <property type="entry name" value="P450, PUTATIVE (EUROFUNG)-RELATED"/>
    <property type="match status" value="1"/>
</dbReference>
<evidence type="ECO:0000256" key="2">
    <source>
        <dbReference type="ARBA" id="ARBA00010617"/>
    </source>
</evidence>
<evidence type="ECO:0000256" key="8">
    <source>
        <dbReference type="RuleBase" id="RU000461"/>
    </source>
</evidence>
<dbReference type="InterPro" id="IPR001128">
    <property type="entry name" value="Cyt_P450"/>
</dbReference>
<evidence type="ECO:0000313" key="10">
    <source>
        <dbReference type="Proteomes" id="UP000436138"/>
    </source>
</evidence>
<organism evidence="9 10">
    <name type="scientific">Streptomyces broussonetiae</name>
    <dbReference type="NCBI Taxonomy" id="2686304"/>
    <lineage>
        <taxon>Bacteria</taxon>
        <taxon>Bacillati</taxon>
        <taxon>Actinomycetota</taxon>
        <taxon>Actinomycetes</taxon>
        <taxon>Kitasatosporales</taxon>
        <taxon>Streptomycetaceae</taxon>
        <taxon>Streptomyces</taxon>
    </lineage>
</organism>
<evidence type="ECO:0000256" key="6">
    <source>
        <dbReference type="ARBA" id="ARBA00023004"/>
    </source>
</evidence>
<comment type="cofactor">
    <cofactor evidence="1">
        <name>heme</name>
        <dbReference type="ChEBI" id="CHEBI:30413"/>
    </cofactor>
</comment>
<evidence type="ECO:0000256" key="4">
    <source>
        <dbReference type="ARBA" id="ARBA00022723"/>
    </source>
</evidence>
<dbReference type="SUPFAM" id="SSF48264">
    <property type="entry name" value="Cytochrome P450"/>
    <property type="match status" value="1"/>
</dbReference>
<dbReference type="PRINTS" id="PR00359">
    <property type="entry name" value="BP450"/>
</dbReference>
<reference evidence="9 10" key="1">
    <citation type="submission" date="2019-12" db="EMBL/GenBank/DDBJ databases">
        <title>Streptomyces sp. strain T44 isolated from rhizosphere soil of Broussonetia papyrifera.</title>
        <authorList>
            <person name="Mo P."/>
        </authorList>
    </citation>
    <scope>NUCLEOTIDE SEQUENCE [LARGE SCALE GENOMIC DNA]</scope>
    <source>
        <strain evidence="9 10">T44</strain>
    </source>
</reference>
<keyword evidence="3 8" id="KW-0349">Heme</keyword>
<dbReference type="GO" id="GO:0005506">
    <property type="term" value="F:iron ion binding"/>
    <property type="evidence" value="ECO:0007669"/>
    <property type="project" value="InterPro"/>
</dbReference>
<evidence type="ECO:0000256" key="3">
    <source>
        <dbReference type="ARBA" id="ARBA00022617"/>
    </source>
</evidence>
<dbReference type="CDD" id="cd11031">
    <property type="entry name" value="Cyp158A-like"/>
    <property type="match status" value="1"/>
</dbReference>
<dbReference type="PANTHER" id="PTHR46696:SF5">
    <property type="entry name" value="CYTOCHROME P450 BJ-1"/>
    <property type="match status" value="1"/>
</dbReference>
<keyword evidence="6 8" id="KW-0408">Iron</keyword>
<dbReference type="PROSITE" id="PS00086">
    <property type="entry name" value="CYTOCHROME_P450"/>
    <property type="match status" value="1"/>
</dbReference>
<accession>A0A6I6MY21</accession>
<evidence type="ECO:0000313" key="9">
    <source>
        <dbReference type="EMBL" id="QHA03149.1"/>
    </source>
</evidence>
<keyword evidence="7 8" id="KW-0503">Monooxygenase</keyword>
<dbReference type="Proteomes" id="UP000436138">
    <property type="component" value="Chromosome"/>
</dbReference>
<dbReference type="FunFam" id="1.10.630.10:FF:000018">
    <property type="entry name" value="Cytochrome P450 monooxygenase"/>
    <property type="match status" value="1"/>
</dbReference>
<dbReference type="Pfam" id="PF00067">
    <property type="entry name" value="p450"/>
    <property type="match status" value="2"/>
</dbReference>
<dbReference type="GO" id="GO:0020037">
    <property type="term" value="F:heme binding"/>
    <property type="evidence" value="ECO:0007669"/>
    <property type="project" value="InterPro"/>
</dbReference>
<dbReference type="EMBL" id="CP047020">
    <property type="protein sequence ID" value="QHA03149.1"/>
    <property type="molecule type" value="Genomic_DNA"/>
</dbReference>
<name>A0A6I6MY21_9ACTN</name>
<keyword evidence="5 8" id="KW-0560">Oxidoreductase</keyword>
<keyword evidence="4 8" id="KW-0479">Metal-binding</keyword>
<dbReference type="GO" id="GO:0004497">
    <property type="term" value="F:monooxygenase activity"/>
    <property type="evidence" value="ECO:0007669"/>
    <property type="project" value="UniProtKB-KW"/>
</dbReference>
<protein>
    <submittedName>
        <fullName evidence="9">Cytochrome P450</fullName>
    </submittedName>
</protein>
<dbReference type="InterPro" id="IPR017972">
    <property type="entry name" value="Cyt_P450_CS"/>
</dbReference>
<sequence>MTYARTTQIGIPTMDCVPDFPSSADTAGELHTRLGELRRQESLPRVRLPDGRQAWLVTRHEDVRTVLNDRRFTRDVMGVRARQSGADPGGARSVNMDGRPHSELRSLVAKAFTVRRIEAMTPRVQAWTDDLIDAMEREGPPADLVAHLAVPLPAIAICELLGFPVEDRDALSGWCERITAVGDGAPDPTAWLELTKYIEHLVPVKRAALGDGPAPDADILTSLVHAHDSANALTMEELLSLAVVVLAGGLETTQTAISAGMLRLFRNPDQLDKLRADPDLVTGAVEELLRYQPVIDVNRPQIATEAVRLGDQQIGEGDLVQISINAANRDAAAFPDSERFDVARGPNPHLAFGYGAHHCLGAALARLELRTAFSTLLRRLPNLRIAAPPESLSWRGGHVTLRLEELPVAW</sequence>
<dbReference type="KEGG" id="sbro:GQF42_07560"/>
<dbReference type="InterPro" id="IPR036396">
    <property type="entry name" value="Cyt_P450_sf"/>
</dbReference>
<dbReference type="PRINTS" id="PR00385">
    <property type="entry name" value="P450"/>
</dbReference>
<proteinExistence type="inferred from homology"/>
<dbReference type="RefSeq" id="WP_375994831.1">
    <property type="nucleotide sequence ID" value="NZ_JBHJVD010000286.1"/>
</dbReference>
<dbReference type="Gene3D" id="1.10.630.10">
    <property type="entry name" value="Cytochrome P450"/>
    <property type="match status" value="1"/>
</dbReference>